<organism evidence="2 3">
    <name type="scientific">Aeoliella straminimaris</name>
    <dbReference type="NCBI Taxonomy" id="2954799"/>
    <lineage>
        <taxon>Bacteria</taxon>
        <taxon>Pseudomonadati</taxon>
        <taxon>Planctomycetota</taxon>
        <taxon>Planctomycetia</taxon>
        <taxon>Pirellulales</taxon>
        <taxon>Lacipirellulaceae</taxon>
        <taxon>Aeoliella</taxon>
    </lineage>
</organism>
<dbReference type="NCBIfam" id="TIGR02595">
    <property type="entry name" value="PEP_CTERM"/>
    <property type="match status" value="1"/>
</dbReference>
<gene>
    <name evidence="2" type="ORF">NG895_02350</name>
</gene>
<dbReference type="AlphaFoldDB" id="A0A9X2F6T8"/>
<keyword evidence="3" id="KW-1185">Reference proteome</keyword>
<sequence length="189" mass="19992">MVRNVSPSGFTTARRTLGQQLGAAGSQRYLSLLLRPEGQLGAGDSGGYFGLELVSSGTALFVGKPSINEYVLEDIGGTEQYSSGVAAITNEPVLLVLRADFETGNDSFRLYVNPLPGQSEPLVPDAMKADSDVGIVAQIGLFSTGTFSFDEIRIGESFADVTPVPEPGSLMLLCFALVGLLQVTRRSLQ</sequence>
<name>A0A9X2F6T8_9BACT</name>
<evidence type="ECO:0000259" key="1">
    <source>
        <dbReference type="Pfam" id="PF07589"/>
    </source>
</evidence>
<evidence type="ECO:0000313" key="2">
    <source>
        <dbReference type="EMBL" id="MCO6042738.1"/>
    </source>
</evidence>
<evidence type="ECO:0000313" key="3">
    <source>
        <dbReference type="Proteomes" id="UP001155241"/>
    </source>
</evidence>
<dbReference type="Pfam" id="PF07589">
    <property type="entry name" value="PEP-CTERM"/>
    <property type="match status" value="1"/>
</dbReference>
<dbReference type="Proteomes" id="UP001155241">
    <property type="component" value="Unassembled WGS sequence"/>
</dbReference>
<accession>A0A9X2F6T8</accession>
<dbReference type="EMBL" id="JAMXLR010000007">
    <property type="protein sequence ID" value="MCO6042738.1"/>
    <property type="molecule type" value="Genomic_DNA"/>
</dbReference>
<proteinExistence type="predicted"/>
<protein>
    <submittedName>
        <fullName evidence="2">PEP-CTERM sorting domain-containing protein</fullName>
    </submittedName>
</protein>
<reference evidence="2" key="1">
    <citation type="submission" date="2022-06" db="EMBL/GenBank/DDBJ databases">
        <title>Aeoliella straminimaris, a novel planctomycete from sediments.</title>
        <authorList>
            <person name="Vitorino I.R."/>
            <person name="Lage O.M."/>
        </authorList>
    </citation>
    <scope>NUCLEOTIDE SEQUENCE</scope>
    <source>
        <strain evidence="2">ICT_H6.2</strain>
    </source>
</reference>
<dbReference type="InterPro" id="IPR013424">
    <property type="entry name" value="Ice-binding_C"/>
</dbReference>
<feature type="domain" description="Ice-binding protein C-terminal" evidence="1">
    <location>
        <begin position="163"/>
        <end position="186"/>
    </location>
</feature>
<comment type="caution">
    <text evidence="2">The sequence shown here is derived from an EMBL/GenBank/DDBJ whole genome shotgun (WGS) entry which is preliminary data.</text>
</comment>